<evidence type="ECO:0000256" key="6">
    <source>
        <dbReference type="SAM" id="MobiDB-lite"/>
    </source>
</evidence>
<dbReference type="RefSeq" id="WP_311425084.1">
    <property type="nucleotide sequence ID" value="NZ_JAVREH010000060.1"/>
</dbReference>
<dbReference type="InterPro" id="IPR039425">
    <property type="entry name" value="RNA_pol_sigma-70-like"/>
</dbReference>
<accession>A0ABU2JG16</accession>
<keyword evidence="5" id="KW-0804">Transcription</keyword>
<evidence type="ECO:0000259" key="8">
    <source>
        <dbReference type="Pfam" id="PF04545"/>
    </source>
</evidence>
<dbReference type="CDD" id="cd06171">
    <property type="entry name" value="Sigma70_r4"/>
    <property type="match status" value="1"/>
</dbReference>
<keyword evidence="10" id="KW-1185">Reference proteome</keyword>
<reference evidence="10" key="1">
    <citation type="submission" date="2023-07" db="EMBL/GenBank/DDBJ databases">
        <title>30 novel species of actinomycetes from the DSMZ collection.</title>
        <authorList>
            <person name="Nouioui I."/>
        </authorList>
    </citation>
    <scope>NUCLEOTIDE SEQUENCE [LARGE SCALE GENOMIC DNA]</scope>
    <source>
        <strain evidence="10">DSM 44399</strain>
    </source>
</reference>
<feature type="region of interest" description="Disordered" evidence="6">
    <location>
        <begin position="1"/>
        <end position="21"/>
    </location>
</feature>
<dbReference type="Gene3D" id="1.10.10.10">
    <property type="entry name" value="Winged helix-like DNA-binding domain superfamily/Winged helix DNA-binding domain"/>
    <property type="match status" value="1"/>
</dbReference>
<protein>
    <submittedName>
        <fullName evidence="9">ECF RNA polymerase sigma factor SigK</fullName>
    </submittedName>
</protein>
<dbReference type="InterPro" id="IPR036388">
    <property type="entry name" value="WH-like_DNA-bd_sf"/>
</dbReference>
<dbReference type="SUPFAM" id="SSF88946">
    <property type="entry name" value="Sigma2 domain of RNA polymerase sigma factors"/>
    <property type="match status" value="1"/>
</dbReference>
<evidence type="ECO:0000256" key="2">
    <source>
        <dbReference type="ARBA" id="ARBA00023015"/>
    </source>
</evidence>
<keyword evidence="4" id="KW-0238">DNA-binding</keyword>
<name>A0ABU2JG16_9ACTN</name>
<dbReference type="InterPro" id="IPR013325">
    <property type="entry name" value="RNA_pol_sigma_r2"/>
</dbReference>
<feature type="compositionally biased region" description="Polar residues" evidence="6">
    <location>
        <begin position="1"/>
        <end position="10"/>
    </location>
</feature>
<dbReference type="Gene3D" id="1.10.1740.10">
    <property type="match status" value="1"/>
</dbReference>
<dbReference type="NCBIfam" id="TIGR02937">
    <property type="entry name" value="sigma70-ECF"/>
    <property type="match status" value="1"/>
</dbReference>
<organism evidence="9 10">
    <name type="scientific">Jatrophihabitans lederbergiae</name>
    <dbReference type="NCBI Taxonomy" id="3075547"/>
    <lineage>
        <taxon>Bacteria</taxon>
        <taxon>Bacillati</taxon>
        <taxon>Actinomycetota</taxon>
        <taxon>Actinomycetes</taxon>
        <taxon>Jatrophihabitantales</taxon>
        <taxon>Jatrophihabitantaceae</taxon>
        <taxon>Jatrophihabitans</taxon>
    </lineage>
</organism>
<feature type="domain" description="RNA polymerase sigma-70 region 2" evidence="7">
    <location>
        <begin position="47"/>
        <end position="109"/>
    </location>
</feature>
<gene>
    <name evidence="9" type="primary">sigK</name>
    <name evidence="9" type="ORF">RM423_21435</name>
</gene>
<dbReference type="InterPro" id="IPR007630">
    <property type="entry name" value="RNA_pol_sigma70_r4"/>
</dbReference>
<dbReference type="NCBIfam" id="NF007228">
    <property type="entry name" value="PRK09646.1"/>
    <property type="match status" value="1"/>
</dbReference>
<evidence type="ECO:0000313" key="9">
    <source>
        <dbReference type="EMBL" id="MDT0263941.1"/>
    </source>
</evidence>
<evidence type="ECO:0000256" key="3">
    <source>
        <dbReference type="ARBA" id="ARBA00023082"/>
    </source>
</evidence>
<evidence type="ECO:0000256" key="5">
    <source>
        <dbReference type="ARBA" id="ARBA00023163"/>
    </source>
</evidence>
<dbReference type="InterPro" id="IPR007627">
    <property type="entry name" value="RNA_pol_sigma70_r2"/>
</dbReference>
<proteinExistence type="inferred from homology"/>
<evidence type="ECO:0000256" key="4">
    <source>
        <dbReference type="ARBA" id="ARBA00023125"/>
    </source>
</evidence>
<feature type="domain" description="RNA polymerase sigma-70 region 4" evidence="8">
    <location>
        <begin position="146"/>
        <end position="195"/>
    </location>
</feature>
<sequence>MQSAAPSPDTSPEGPPALHPSPDLVELVHAAACGDENAFATFYALTSTRVYGMVLRVLRDTAQTSEVVQDIYLEVWQHSARFDVGKSGVLAWLLMIAHRRAVDRVRASQSALVRDDKYAALHTDRPYDCVTEHVLSSIEAQRVRSALGQLSTRHREAITLAYFSGHTQSEIAALLDIPLGTVKTRLRDGLGRLRELIPEPA</sequence>
<dbReference type="EMBL" id="JAVREH010000060">
    <property type="protein sequence ID" value="MDT0263941.1"/>
    <property type="molecule type" value="Genomic_DNA"/>
</dbReference>
<evidence type="ECO:0000313" key="10">
    <source>
        <dbReference type="Proteomes" id="UP001183176"/>
    </source>
</evidence>
<dbReference type="InterPro" id="IPR014284">
    <property type="entry name" value="RNA_pol_sigma-70_dom"/>
</dbReference>
<dbReference type="Pfam" id="PF04545">
    <property type="entry name" value="Sigma70_r4"/>
    <property type="match status" value="1"/>
</dbReference>
<evidence type="ECO:0000259" key="7">
    <source>
        <dbReference type="Pfam" id="PF04542"/>
    </source>
</evidence>
<keyword evidence="3" id="KW-0731">Sigma factor</keyword>
<dbReference type="PANTHER" id="PTHR43133:SF66">
    <property type="entry name" value="ECF RNA POLYMERASE SIGMA FACTOR SIGK"/>
    <property type="match status" value="1"/>
</dbReference>
<evidence type="ECO:0000256" key="1">
    <source>
        <dbReference type="ARBA" id="ARBA00010641"/>
    </source>
</evidence>
<keyword evidence="2" id="KW-0805">Transcription regulation</keyword>
<dbReference type="SUPFAM" id="SSF88659">
    <property type="entry name" value="Sigma3 and sigma4 domains of RNA polymerase sigma factors"/>
    <property type="match status" value="1"/>
</dbReference>
<dbReference type="InterPro" id="IPR013324">
    <property type="entry name" value="RNA_pol_sigma_r3/r4-like"/>
</dbReference>
<dbReference type="PANTHER" id="PTHR43133">
    <property type="entry name" value="RNA POLYMERASE ECF-TYPE SIGMA FACTO"/>
    <property type="match status" value="1"/>
</dbReference>
<comment type="caution">
    <text evidence="9">The sequence shown here is derived from an EMBL/GenBank/DDBJ whole genome shotgun (WGS) entry which is preliminary data.</text>
</comment>
<dbReference type="Pfam" id="PF04542">
    <property type="entry name" value="Sigma70_r2"/>
    <property type="match status" value="1"/>
</dbReference>
<dbReference type="Proteomes" id="UP001183176">
    <property type="component" value="Unassembled WGS sequence"/>
</dbReference>
<comment type="similarity">
    <text evidence="1">Belongs to the sigma-70 factor family. ECF subfamily.</text>
</comment>